<dbReference type="Pfam" id="PF08242">
    <property type="entry name" value="Methyltransf_12"/>
    <property type="match status" value="1"/>
</dbReference>
<dbReference type="InterPro" id="IPR013217">
    <property type="entry name" value="Methyltransf_12"/>
</dbReference>
<dbReference type="EMBL" id="JACHOU010000004">
    <property type="protein sequence ID" value="MBB6354476.1"/>
    <property type="molecule type" value="Genomic_DNA"/>
</dbReference>
<feature type="domain" description="Methyltransferase type 12" evidence="1">
    <location>
        <begin position="84"/>
        <end position="173"/>
    </location>
</feature>
<evidence type="ECO:0000259" key="1">
    <source>
        <dbReference type="Pfam" id="PF08242"/>
    </source>
</evidence>
<keyword evidence="2" id="KW-0808">Transferase</keyword>
<dbReference type="InterPro" id="IPR029063">
    <property type="entry name" value="SAM-dependent_MTases_sf"/>
</dbReference>
<dbReference type="Gene3D" id="3.40.50.150">
    <property type="entry name" value="Vaccinia Virus protein VP39"/>
    <property type="match status" value="1"/>
</dbReference>
<proteinExistence type="predicted"/>
<organism evidence="2 3">
    <name type="scientific">Aminobacter aganoensis</name>
    <dbReference type="NCBI Taxonomy" id="83264"/>
    <lineage>
        <taxon>Bacteria</taxon>
        <taxon>Pseudomonadati</taxon>
        <taxon>Pseudomonadota</taxon>
        <taxon>Alphaproteobacteria</taxon>
        <taxon>Hyphomicrobiales</taxon>
        <taxon>Phyllobacteriaceae</taxon>
        <taxon>Aminobacter</taxon>
    </lineage>
</organism>
<comment type="caution">
    <text evidence="2">The sequence shown here is derived from an EMBL/GenBank/DDBJ whole genome shotgun (WGS) entry which is preliminary data.</text>
</comment>
<protein>
    <submittedName>
        <fullName evidence="2">SAM-dependent methyltransferase</fullName>
    </submittedName>
</protein>
<evidence type="ECO:0000313" key="2">
    <source>
        <dbReference type="EMBL" id="MBB6354476.1"/>
    </source>
</evidence>
<dbReference type="AlphaFoldDB" id="A0A7X0F7B0"/>
<dbReference type="Proteomes" id="UP000536262">
    <property type="component" value="Unassembled WGS sequence"/>
</dbReference>
<reference evidence="2 3" key="1">
    <citation type="submission" date="2020-08" db="EMBL/GenBank/DDBJ databases">
        <title>Genomic Encyclopedia of Type Strains, Phase IV (KMG-IV): sequencing the most valuable type-strain genomes for metagenomic binning, comparative biology and taxonomic classification.</title>
        <authorList>
            <person name="Goeker M."/>
        </authorList>
    </citation>
    <scope>NUCLEOTIDE SEQUENCE [LARGE SCALE GENOMIC DNA]</scope>
    <source>
        <strain evidence="2 3">DSM 7051</strain>
    </source>
</reference>
<keyword evidence="2" id="KW-0489">Methyltransferase</keyword>
<keyword evidence="3" id="KW-1185">Reference proteome</keyword>
<name>A0A7X0F7B0_9HYPH</name>
<dbReference type="CDD" id="cd02440">
    <property type="entry name" value="AdoMet_MTases"/>
    <property type="match status" value="1"/>
</dbReference>
<accession>A0A7X0F7B0</accession>
<dbReference type="GO" id="GO:0032259">
    <property type="term" value="P:methylation"/>
    <property type="evidence" value="ECO:0007669"/>
    <property type="project" value="UniProtKB-KW"/>
</dbReference>
<sequence length="238" mass="25795">MAGTGTCRTCAGKGGHQTTPCNQLHGFLALDVLKRAATVTEAKDNQTIKFYANEAEAYTTRGEKASKHHLRTFMARLPMGGCVLELGCGAGQDSEAMLASDFDVMPTDGTPEIAAAAAKRLGRPVKVLLFEDIDDQDSYDGVWANACLLHVPRPQLPSIIRRVHAALKPGGVFYASFKAGQAEGRDRFGRYYNYPSPEWLARAFGTERWSALEIGRETGSGYDGRPTDWLHAVATKAG</sequence>
<dbReference type="GO" id="GO:0008168">
    <property type="term" value="F:methyltransferase activity"/>
    <property type="evidence" value="ECO:0007669"/>
    <property type="project" value="UniProtKB-KW"/>
</dbReference>
<dbReference type="RefSeq" id="WP_184699478.1">
    <property type="nucleotide sequence ID" value="NZ_BAABEG010000001.1"/>
</dbReference>
<dbReference type="SUPFAM" id="SSF53335">
    <property type="entry name" value="S-adenosyl-L-methionine-dependent methyltransferases"/>
    <property type="match status" value="1"/>
</dbReference>
<gene>
    <name evidence="2" type="ORF">GGR00_002260</name>
</gene>
<evidence type="ECO:0000313" key="3">
    <source>
        <dbReference type="Proteomes" id="UP000536262"/>
    </source>
</evidence>